<reference evidence="3 4" key="1">
    <citation type="submission" date="2012-10" db="EMBL/GenBank/DDBJ databases">
        <title>Genome sequencing of Tanticharoenia sakaeratensis NBRC 103193.</title>
        <authorList>
            <person name="Azuma Y."/>
            <person name="Hadano H."/>
            <person name="Hirakawa H."/>
            <person name="Matsushita K."/>
        </authorList>
    </citation>
    <scope>NUCLEOTIDE SEQUENCE [LARGE SCALE GENOMIC DNA]</scope>
    <source>
        <strain evidence="3 4">NBRC 103193</strain>
    </source>
</reference>
<keyword evidence="1" id="KW-0472">Membrane</keyword>
<feature type="domain" description="EamA" evidence="2">
    <location>
        <begin position="139"/>
        <end position="266"/>
    </location>
</feature>
<dbReference type="SUPFAM" id="SSF103481">
    <property type="entry name" value="Multidrug resistance efflux transporter EmrE"/>
    <property type="match status" value="2"/>
</dbReference>
<evidence type="ECO:0000259" key="2">
    <source>
        <dbReference type="Pfam" id="PF00892"/>
    </source>
</evidence>
<evidence type="ECO:0000313" key="4">
    <source>
        <dbReference type="Proteomes" id="UP000032679"/>
    </source>
</evidence>
<dbReference type="EMBL" id="BALE01000025">
    <property type="protein sequence ID" value="GAN54603.1"/>
    <property type="molecule type" value="Genomic_DNA"/>
</dbReference>
<feature type="domain" description="EamA" evidence="2">
    <location>
        <begin position="3"/>
        <end position="129"/>
    </location>
</feature>
<gene>
    <name evidence="3" type="ORF">Tasa_025_034</name>
</gene>
<feature type="transmembrane region" description="Helical" evidence="1">
    <location>
        <begin position="25"/>
        <end position="44"/>
    </location>
</feature>
<dbReference type="PANTHER" id="PTHR22911">
    <property type="entry name" value="ACYL-MALONYL CONDENSING ENZYME-RELATED"/>
    <property type="match status" value="1"/>
</dbReference>
<proteinExistence type="predicted"/>
<organism evidence="3 4">
    <name type="scientific">Tanticharoenia sakaeratensis NBRC 103193</name>
    <dbReference type="NCBI Taxonomy" id="1231623"/>
    <lineage>
        <taxon>Bacteria</taxon>
        <taxon>Pseudomonadati</taxon>
        <taxon>Pseudomonadota</taxon>
        <taxon>Alphaproteobacteria</taxon>
        <taxon>Acetobacterales</taxon>
        <taxon>Acetobacteraceae</taxon>
        <taxon>Tanticharoenia</taxon>
    </lineage>
</organism>
<feature type="transmembrane region" description="Helical" evidence="1">
    <location>
        <begin position="64"/>
        <end position="83"/>
    </location>
</feature>
<dbReference type="Pfam" id="PF00892">
    <property type="entry name" value="EamA"/>
    <property type="match status" value="2"/>
</dbReference>
<dbReference type="STRING" id="1231623.Tasa_025_034"/>
<dbReference type="InterPro" id="IPR000620">
    <property type="entry name" value="EamA_dom"/>
</dbReference>
<dbReference type="AlphaFoldDB" id="A0A0D6MMT2"/>
<protein>
    <recommendedName>
        <fullName evidence="2">EamA domain-containing protein</fullName>
    </recommendedName>
</protein>
<keyword evidence="1" id="KW-0812">Transmembrane</keyword>
<accession>A0A0D6MMT2</accession>
<feature type="transmembrane region" description="Helical" evidence="1">
    <location>
        <begin position="197"/>
        <end position="220"/>
    </location>
</feature>
<name>A0A0D6MMT2_9PROT</name>
<feature type="transmembrane region" description="Helical" evidence="1">
    <location>
        <begin position="113"/>
        <end position="132"/>
    </location>
</feature>
<comment type="caution">
    <text evidence="3">The sequence shown here is derived from an EMBL/GenBank/DDBJ whole genome shotgun (WGS) entry which is preliminary data.</text>
</comment>
<feature type="transmembrane region" description="Helical" evidence="1">
    <location>
        <begin position="168"/>
        <end position="191"/>
    </location>
</feature>
<feature type="transmembrane region" description="Helical" evidence="1">
    <location>
        <begin position="138"/>
        <end position="156"/>
    </location>
</feature>
<feature type="transmembrane region" description="Helical" evidence="1">
    <location>
        <begin position="241"/>
        <end position="266"/>
    </location>
</feature>
<evidence type="ECO:0000313" key="3">
    <source>
        <dbReference type="EMBL" id="GAN54603.1"/>
    </source>
</evidence>
<dbReference type="PANTHER" id="PTHR22911:SF135">
    <property type="entry name" value="BLR4310 PROTEIN"/>
    <property type="match status" value="1"/>
</dbReference>
<keyword evidence="4" id="KW-1185">Reference proteome</keyword>
<feature type="transmembrane region" description="Helical" evidence="1">
    <location>
        <begin position="89"/>
        <end position="106"/>
    </location>
</feature>
<dbReference type="GO" id="GO:0016020">
    <property type="term" value="C:membrane"/>
    <property type="evidence" value="ECO:0007669"/>
    <property type="project" value="InterPro"/>
</dbReference>
<keyword evidence="1" id="KW-1133">Transmembrane helix</keyword>
<evidence type="ECO:0000256" key="1">
    <source>
        <dbReference type="SAM" id="Phobius"/>
    </source>
</evidence>
<sequence length="289" mass="29421">MGLSALGFSTAGLFARLSGTAIWPMIVWRDVFGIAGLLAVAVVLREPILPGLRLTIASPRGRLIVLTNALATLAYIAAFAQTAVADVSVIYAASPPIAAICAWIMFREKPGRRTMACMAVCLGGVAITVAGSLGHGRLPGDALALLMTVLFTIAALQMRTTDAPPIAVALLSSALAGVLAAGLAVASGISLRVTPTAAGWLACFGTMSLAIAYPAYLAAVRLIPAGRAMLISTMDLPLAPLWVWLACGEAPSGAALIGGAIILAGIGMETAPVPAPSRRPSGELQNTRS</sequence>
<dbReference type="InterPro" id="IPR037185">
    <property type="entry name" value="EmrE-like"/>
</dbReference>
<dbReference type="Proteomes" id="UP000032679">
    <property type="component" value="Unassembled WGS sequence"/>
</dbReference>